<comment type="similarity">
    <text evidence="3">Belongs to the INP1 family.</text>
</comment>
<dbReference type="GO" id="GO:0045033">
    <property type="term" value="P:peroxisome inheritance"/>
    <property type="evidence" value="ECO:0007669"/>
    <property type="project" value="InterPro"/>
</dbReference>
<dbReference type="GO" id="GO:0005780">
    <property type="term" value="C:extrinsic component of intraperoxisomal membrane"/>
    <property type="evidence" value="ECO:0007669"/>
    <property type="project" value="InterPro"/>
</dbReference>
<evidence type="ECO:0000256" key="3">
    <source>
        <dbReference type="ARBA" id="ARBA00010707"/>
    </source>
</evidence>
<comment type="function">
    <text evidence="1">Required for peroxisome inheritance.</text>
</comment>
<dbReference type="STRING" id="5098.A0A507QXG8"/>
<name>A0A507QXG8_MONPU</name>
<feature type="region of interest" description="Disordered" evidence="6">
    <location>
        <begin position="1"/>
        <end position="32"/>
    </location>
</feature>
<feature type="compositionally biased region" description="Polar residues" evidence="6">
    <location>
        <begin position="1"/>
        <end position="13"/>
    </location>
</feature>
<feature type="region of interest" description="Disordered" evidence="6">
    <location>
        <begin position="215"/>
        <end position="243"/>
    </location>
</feature>
<feature type="region of interest" description="Disordered" evidence="6">
    <location>
        <begin position="568"/>
        <end position="598"/>
    </location>
</feature>
<dbReference type="InterPro" id="IPR024758">
    <property type="entry name" value="Inp1"/>
</dbReference>
<dbReference type="Pfam" id="PF12634">
    <property type="entry name" value="Inp1"/>
    <property type="match status" value="1"/>
</dbReference>
<reference evidence="7 8" key="1">
    <citation type="submission" date="2019-06" db="EMBL/GenBank/DDBJ databases">
        <title>Wine fermentation using esterase from Monascus purpureus.</title>
        <authorList>
            <person name="Geng C."/>
            <person name="Zhang Y."/>
        </authorList>
    </citation>
    <scope>NUCLEOTIDE SEQUENCE [LARGE SCALE GENOMIC DNA]</scope>
    <source>
        <strain evidence="7">HQ1</strain>
    </source>
</reference>
<dbReference type="AlphaFoldDB" id="A0A507QXG8"/>
<comment type="caution">
    <text evidence="7">The sequence shown here is derived from an EMBL/GenBank/DDBJ whole genome shotgun (WGS) entry which is preliminary data.</text>
</comment>
<feature type="region of interest" description="Disordered" evidence="6">
    <location>
        <begin position="292"/>
        <end position="376"/>
    </location>
</feature>
<evidence type="ECO:0000256" key="5">
    <source>
        <dbReference type="ARBA" id="ARBA00023136"/>
    </source>
</evidence>
<evidence type="ECO:0000256" key="4">
    <source>
        <dbReference type="ARBA" id="ARBA00021397"/>
    </source>
</evidence>
<feature type="compositionally biased region" description="Low complexity" evidence="6">
    <location>
        <begin position="304"/>
        <end position="318"/>
    </location>
</feature>
<dbReference type="EMBL" id="VIFY01000048">
    <property type="protein sequence ID" value="TQB73260.1"/>
    <property type="molecule type" value="Genomic_DNA"/>
</dbReference>
<keyword evidence="5" id="KW-0472">Membrane</keyword>
<evidence type="ECO:0000313" key="7">
    <source>
        <dbReference type="EMBL" id="TQB73260.1"/>
    </source>
</evidence>
<accession>A0A507QXG8</accession>
<feature type="compositionally biased region" description="Basic and acidic residues" evidence="6">
    <location>
        <begin position="589"/>
        <end position="598"/>
    </location>
</feature>
<feature type="compositionally biased region" description="Basic and acidic residues" evidence="6">
    <location>
        <begin position="441"/>
        <end position="454"/>
    </location>
</feature>
<evidence type="ECO:0000256" key="2">
    <source>
        <dbReference type="ARBA" id="ARBA00004421"/>
    </source>
</evidence>
<evidence type="ECO:0000256" key="6">
    <source>
        <dbReference type="SAM" id="MobiDB-lite"/>
    </source>
</evidence>
<feature type="region of interest" description="Disordered" evidence="6">
    <location>
        <begin position="506"/>
        <end position="525"/>
    </location>
</feature>
<comment type="subcellular location">
    <subcellularLocation>
        <location evidence="2">Peroxisome membrane</location>
        <topology evidence="2">Peripheral membrane protein</topology>
    </subcellularLocation>
</comment>
<feature type="region of interest" description="Disordered" evidence="6">
    <location>
        <begin position="405"/>
        <end position="454"/>
    </location>
</feature>
<feature type="compositionally biased region" description="Basic and acidic residues" evidence="6">
    <location>
        <begin position="215"/>
        <end position="224"/>
    </location>
</feature>
<feature type="compositionally biased region" description="Polar residues" evidence="6">
    <location>
        <begin position="425"/>
        <end position="440"/>
    </location>
</feature>
<proteinExistence type="inferred from homology"/>
<organism evidence="7 8">
    <name type="scientific">Monascus purpureus</name>
    <name type="common">Red mold</name>
    <name type="synonym">Monascus anka</name>
    <dbReference type="NCBI Taxonomy" id="5098"/>
    <lineage>
        <taxon>Eukaryota</taxon>
        <taxon>Fungi</taxon>
        <taxon>Dikarya</taxon>
        <taxon>Ascomycota</taxon>
        <taxon>Pezizomycotina</taxon>
        <taxon>Eurotiomycetes</taxon>
        <taxon>Eurotiomycetidae</taxon>
        <taxon>Eurotiales</taxon>
        <taxon>Aspergillaceae</taxon>
        <taxon>Monascus</taxon>
    </lineage>
</organism>
<evidence type="ECO:0000256" key="1">
    <source>
        <dbReference type="ARBA" id="ARBA00003594"/>
    </source>
</evidence>
<evidence type="ECO:0000313" key="8">
    <source>
        <dbReference type="Proteomes" id="UP000319663"/>
    </source>
</evidence>
<feature type="compositionally biased region" description="Basic and acidic residues" evidence="6">
    <location>
        <begin position="366"/>
        <end position="376"/>
    </location>
</feature>
<keyword evidence="8" id="KW-1185">Reference proteome</keyword>
<protein>
    <recommendedName>
        <fullName evidence="4">Inheritance of peroxisomes protein 1</fullName>
    </recommendedName>
</protein>
<dbReference type="Proteomes" id="UP000319663">
    <property type="component" value="Unassembled WGS sequence"/>
</dbReference>
<dbReference type="OrthoDB" id="4097008at2759"/>
<sequence length="598" mass="66285">MPTASNQLPNQIRSLRRSATLPPTLDPLRQRNHDSLGSSDDILFYHPSAKIVHFSPRAVVPIPSSSAPTDFDYPVDTIETLPWRSATERTVALAPLRLERGLTVFLKCGSVVQAILKNSQCWCVDGESTFVLRIGPLKYYRIELPLRTEEDRHYVDRLKSALPGVLRYEVTPCPFKRGFTVELPQEAVVPKKKRAWRPRERRESAPVYPTFAPELKHDRNEYAKNRPSTAGGTRKGSADIGSFSAGRPILETIPDDIESSAPLGDVPKDAVVFLQPQTAPQEDFNTLRAKFEADKQPGVNRDLSLSSSSDSFQSIQHPSSPPALSPYSTSEDSDSSEDAERITKAPHCNSENPVEPTPSPGPILLAKEEPMEYAEHDGEPAICQDSLEHTTAEQNSRSSLSLGCIDESPEFQRPPSEDPPEITVFQDNSPLARPENQSVRSEQDHPETCEDVHRSLPTSAAAEQEPVLLTVSDTQVSRFPRRFSAALSSSDMNDMTASIRYRAKESRMREMSPMPPPSTLHQPRPHWSAKRATASFFHKTCTLVLVPPVQLLLVLIHVAAQIVIKPGQNSNDLENEDDYGVPITPGRAASDKAKRHAD</sequence>
<gene>
    <name evidence="7" type="ORF">MPDQ_006005</name>
</gene>